<feature type="transmembrane region" description="Helical" evidence="6">
    <location>
        <begin position="7"/>
        <end position="33"/>
    </location>
</feature>
<evidence type="ECO:0000313" key="9">
    <source>
        <dbReference type="Proteomes" id="UP000823886"/>
    </source>
</evidence>
<dbReference type="NCBIfam" id="TIGR02228">
    <property type="entry name" value="sigpep_I_arch"/>
    <property type="match status" value="1"/>
</dbReference>
<evidence type="ECO:0000256" key="2">
    <source>
        <dbReference type="ARBA" id="ARBA00022692"/>
    </source>
</evidence>
<dbReference type="GO" id="GO:0004252">
    <property type="term" value="F:serine-type endopeptidase activity"/>
    <property type="evidence" value="ECO:0007669"/>
    <property type="project" value="UniProtKB-UniRule"/>
</dbReference>
<dbReference type="EMBL" id="DWVZ01000036">
    <property type="protein sequence ID" value="HJC62568.1"/>
    <property type="molecule type" value="Genomic_DNA"/>
</dbReference>
<dbReference type="Proteomes" id="UP000823886">
    <property type="component" value="Unassembled WGS sequence"/>
</dbReference>
<dbReference type="PRINTS" id="PR00728">
    <property type="entry name" value="SIGNALPTASE"/>
</dbReference>
<dbReference type="CDD" id="cd06530">
    <property type="entry name" value="S26_SPase_I"/>
    <property type="match status" value="1"/>
</dbReference>
<dbReference type="PANTHER" id="PTHR10806">
    <property type="entry name" value="SIGNAL PEPTIDASE COMPLEX CATALYTIC SUBUNIT SEC11"/>
    <property type="match status" value="1"/>
</dbReference>
<evidence type="ECO:0000256" key="4">
    <source>
        <dbReference type="ARBA" id="ARBA00023136"/>
    </source>
</evidence>
<proteinExistence type="predicted"/>
<feature type="domain" description="Peptidase S26" evidence="7">
    <location>
        <begin position="13"/>
        <end position="77"/>
    </location>
</feature>
<keyword evidence="4 6" id="KW-0472">Membrane</keyword>
<dbReference type="EC" id="3.4.21.89" evidence="5"/>
<dbReference type="GO" id="GO:0006465">
    <property type="term" value="P:signal peptide processing"/>
    <property type="evidence" value="ECO:0007669"/>
    <property type="project" value="UniProtKB-UniRule"/>
</dbReference>
<dbReference type="InterPro" id="IPR019533">
    <property type="entry name" value="Peptidase_S26"/>
</dbReference>
<dbReference type="InterPro" id="IPR036286">
    <property type="entry name" value="LexA/Signal_pep-like_sf"/>
</dbReference>
<reference evidence="8" key="1">
    <citation type="journal article" date="2021" name="PeerJ">
        <title>Extensive microbial diversity within the chicken gut microbiome revealed by metagenomics and culture.</title>
        <authorList>
            <person name="Gilroy R."/>
            <person name="Ravi A."/>
            <person name="Getino M."/>
            <person name="Pursley I."/>
            <person name="Horton D.L."/>
            <person name="Alikhan N.F."/>
            <person name="Baker D."/>
            <person name="Gharbi K."/>
            <person name="Hall N."/>
            <person name="Watson M."/>
            <person name="Adriaenssens E.M."/>
            <person name="Foster-Nyarko E."/>
            <person name="Jarju S."/>
            <person name="Secka A."/>
            <person name="Antonio M."/>
            <person name="Oren A."/>
            <person name="Chaudhuri R.R."/>
            <person name="La Ragione R."/>
            <person name="Hildebrand F."/>
            <person name="Pallen M.J."/>
        </authorList>
    </citation>
    <scope>NUCLEOTIDE SEQUENCE</scope>
    <source>
        <strain evidence="8">ChiBcec2-3848</strain>
    </source>
</reference>
<evidence type="ECO:0000313" key="8">
    <source>
        <dbReference type="EMBL" id="HJC62568.1"/>
    </source>
</evidence>
<comment type="subcellular location">
    <subcellularLocation>
        <location evidence="1">Membrane</location>
    </subcellularLocation>
</comment>
<accession>A0A9D2PK57</accession>
<evidence type="ECO:0000256" key="5">
    <source>
        <dbReference type="NCBIfam" id="TIGR02228"/>
    </source>
</evidence>
<evidence type="ECO:0000256" key="1">
    <source>
        <dbReference type="ARBA" id="ARBA00004370"/>
    </source>
</evidence>
<gene>
    <name evidence="8" type="ORF">H9753_02960</name>
</gene>
<comment type="caution">
    <text evidence="8">The sequence shown here is derived from an EMBL/GenBank/DDBJ whole genome shotgun (WGS) entry which is preliminary data.</text>
</comment>
<keyword evidence="2 6" id="KW-0812">Transmembrane</keyword>
<keyword evidence="8" id="KW-0378">Hydrolase</keyword>
<feature type="transmembrane region" description="Helical" evidence="6">
    <location>
        <begin position="135"/>
        <end position="155"/>
    </location>
</feature>
<dbReference type="GO" id="GO:0016020">
    <property type="term" value="C:membrane"/>
    <property type="evidence" value="ECO:0007669"/>
    <property type="project" value="UniProtKB-SubCell"/>
</dbReference>
<name>A0A9D2PK57_9FIRM</name>
<evidence type="ECO:0000256" key="6">
    <source>
        <dbReference type="SAM" id="Phobius"/>
    </source>
</evidence>
<reference evidence="8" key="2">
    <citation type="submission" date="2021-04" db="EMBL/GenBank/DDBJ databases">
        <authorList>
            <person name="Gilroy R."/>
        </authorList>
    </citation>
    <scope>NUCLEOTIDE SEQUENCE</scope>
    <source>
        <strain evidence="8">ChiBcec2-3848</strain>
    </source>
</reference>
<dbReference type="GO" id="GO:0009003">
    <property type="term" value="F:signal peptidase activity"/>
    <property type="evidence" value="ECO:0007669"/>
    <property type="project" value="UniProtKB-EC"/>
</dbReference>
<evidence type="ECO:0000259" key="7">
    <source>
        <dbReference type="Pfam" id="PF10502"/>
    </source>
</evidence>
<dbReference type="AlphaFoldDB" id="A0A9D2PK57"/>
<dbReference type="SUPFAM" id="SSF51306">
    <property type="entry name" value="LexA/Signal peptidase"/>
    <property type="match status" value="1"/>
</dbReference>
<dbReference type="Pfam" id="PF10502">
    <property type="entry name" value="Peptidase_S26"/>
    <property type="match status" value="1"/>
</dbReference>
<dbReference type="Gene3D" id="2.10.109.10">
    <property type="entry name" value="Umud Fragment, subunit A"/>
    <property type="match status" value="1"/>
</dbReference>
<dbReference type="InterPro" id="IPR001733">
    <property type="entry name" value="Peptidase_S26B"/>
</dbReference>
<keyword evidence="3 6" id="KW-1133">Transmembrane helix</keyword>
<protein>
    <recommendedName>
        <fullName evidence="5">Signal peptidase I</fullName>
        <ecNumber evidence="5">3.4.21.89</ecNumber>
    </recommendedName>
</protein>
<evidence type="ECO:0000256" key="3">
    <source>
        <dbReference type="ARBA" id="ARBA00022989"/>
    </source>
</evidence>
<sequence>MKLIKTLFNLLSYIVYIVIAAYLLLVAPILLGWKPVMVLSGSMEPTYHVGSVIYYKPATFDDIQTGDAITFHAGEDSLVTHRVIKKNEIERTFETQGDANETPDSNPVPYDDVAGKASKITIPYAGYFINYGKQIPVIVTMAGIIILSVVLDSLFPDEKKKGKQERAEKNEEKQE</sequence>
<organism evidence="8 9">
    <name type="scientific">Candidatus Blautia merdavium</name>
    <dbReference type="NCBI Taxonomy" id="2838494"/>
    <lineage>
        <taxon>Bacteria</taxon>
        <taxon>Bacillati</taxon>
        <taxon>Bacillota</taxon>
        <taxon>Clostridia</taxon>
        <taxon>Lachnospirales</taxon>
        <taxon>Lachnospiraceae</taxon>
        <taxon>Blautia</taxon>
    </lineage>
</organism>
<dbReference type="PANTHER" id="PTHR10806:SF6">
    <property type="entry name" value="SIGNAL PEPTIDASE COMPLEX CATALYTIC SUBUNIT SEC11"/>
    <property type="match status" value="1"/>
</dbReference>